<evidence type="ECO:0000256" key="2">
    <source>
        <dbReference type="ARBA" id="ARBA00022692"/>
    </source>
</evidence>
<evidence type="ECO:0000256" key="3">
    <source>
        <dbReference type="ARBA" id="ARBA00022723"/>
    </source>
</evidence>
<dbReference type="Proteomes" id="UP000016927">
    <property type="component" value="Unassembled WGS sequence"/>
</dbReference>
<evidence type="ECO:0000259" key="8">
    <source>
        <dbReference type="PROSITE" id="PS50089"/>
    </source>
</evidence>
<dbReference type="Gene3D" id="3.30.40.10">
    <property type="entry name" value="Zinc/RING finger domain, C3HC4 (zinc finger)"/>
    <property type="match status" value="1"/>
</dbReference>
<keyword evidence="10" id="KW-1185">Reference proteome</keyword>
<dbReference type="PANTHER" id="PTHR13407">
    <property type="entry name" value="RNF121 PROTEIN"/>
    <property type="match status" value="1"/>
</dbReference>
<dbReference type="STRING" id="578461.R0KPQ9"/>
<evidence type="ECO:0000313" key="10">
    <source>
        <dbReference type="Proteomes" id="UP000016927"/>
    </source>
</evidence>
<sequence>MATDDEQKALNKSQEFNETQILKPARELSEATSNNHDIDNLQTMDHNFNTNHHNFNETHRPQVIREFYIVKEEPTVFDFIPLFFTFIVYAIMIQTICLAVKKINKPLYDNVIRVLLIIFPPLLLMIAKSYLFTIIWFFYASFMIYKYFKIKKKPIGKEVPRETYDLFKKLFVLTNLGIGICQGMLFISFFIFPNNIVQFFLLFVFFLYFGLLSREIILFFSETMAINTGFYSKEGVPGRTNNNSLCMICTKVFDNTETIHTLVCSHSFHEVCIKGWCMIAKKGFCPYCKKGVDMNSIPTEVWYKTEVWFYPMINMLKNIIIFCMFMCCIIMYNYYTFN</sequence>
<evidence type="ECO:0000256" key="6">
    <source>
        <dbReference type="PROSITE-ProRule" id="PRU00175"/>
    </source>
</evidence>
<reference evidence="9 10" key="1">
    <citation type="journal article" date="2013" name="BMC Genomics">
        <title>Comparative genomics of parasitic silkworm microsporidia reveal an association between genome expansion and host adaptation.</title>
        <authorList>
            <person name="Pan G."/>
            <person name="Xu J."/>
            <person name="Li T."/>
            <person name="Xia Q."/>
            <person name="Liu S.L."/>
            <person name="Zhang G."/>
            <person name="Li S."/>
            <person name="Li C."/>
            <person name="Liu H."/>
            <person name="Yang L."/>
            <person name="Liu T."/>
            <person name="Zhang X."/>
            <person name="Wu Z."/>
            <person name="Fan W."/>
            <person name="Dang X."/>
            <person name="Xiang H."/>
            <person name="Tao M."/>
            <person name="Li Y."/>
            <person name="Hu J."/>
            <person name="Li Z."/>
            <person name="Lin L."/>
            <person name="Luo J."/>
            <person name="Geng L."/>
            <person name="Wang L."/>
            <person name="Long M."/>
            <person name="Wan Y."/>
            <person name="He N."/>
            <person name="Zhang Z."/>
            <person name="Lu C."/>
            <person name="Keeling P.J."/>
            <person name="Wang J."/>
            <person name="Xiang Z."/>
            <person name="Zhou Z."/>
        </authorList>
    </citation>
    <scope>NUCLEOTIDE SEQUENCE [LARGE SCALE GENOMIC DNA]</scope>
    <source>
        <strain evidence="10">CQ1 / CVCC 102059</strain>
    </source>
</reference>
<keyword evidence="5 7" id="KW-0472">Membrane</keyword>
<dbReference type="PROSITE" id="PS50089">
    <property type="entry name" value="ZF_RING_2"/>
    <property type="match status" value="1"/>
</dbReference>
<feature type="domain" description="RING-type" evidence="8">
    <location>
        <begin position="246"/>
        <end position="289"/>
    </location>
</feature>
<accession>R0KPQ9</accession>
<dbReference type="GO" id="GO:0008270">
    <property type="term" value="F:zinc ion binding"/>
    <property type="evidence" value="ECO:0007669"/>
    <property type="project" value="UniProtKB-KW"/>
</dbReference>
<dbReference type="InterPro" id="IPR001841">
    <property type="entry name" value="Znf_RING"/>
</dbReference>
<protein>
    <submittedName>
        <fullName evidence="9">RING finger protein 121</fullName>
    </submittedName>
</protein>
<comment type="subcellular location">
    <subcellularLocation>
        <location evidence="1">Membrane</location>
        <topology evidence="1">Multi-pass membrane protein</topology>
    </subcellularLocation>
</comment>
<keyword evidence="2 7" id="KW-0812">Transmembrane</keyword>
<evidence type="ECO:0000256" key="4">
    <source>
        <dbReference type="ARBA" id="ARBA00022989"/>
    </source>
</evidence>
<feature type="transmembrane region" description="Helical" evidence="7">
    <location>
        <begin position="198"/>
        <end position="220"/>
    </location>
</feature>
<feature type="transmembrane region" description="Helical" evidence="7">
    <location>
        <begin position="169"/>
        <end position="192"/>
    </location>
</feature>
<keyword evidence="4 7" id="KW-1133">Transmembrane helix</keyword>
<evidence type="ECO:0000256" key="7">
    <source>
        <dbReference type="SAM" id="Phobius"/>
    </source>
</evidence>
<organism evidence="9 10">
    <name type="scientific">Nosema bombycis (strain CQ1 / CVCC 102059)</name>
    <name type="common">Microsporidian parasite</name>
    <name type="synonym">Pebrine of silkworm</name>
    <dbReference type="NCBI Taxonomy" id="578461"/>
    <lineage>
        <taxon>Eukaryota</taxon>
        <taxon>Fungi</taxon>
        <taxon>Fungi incertae sedis</taxon>
        <taxon>Microsporidia</taxon>
        <taxon>Nosematidae</taxon>
        <taxon>Nosema</taxon>
    </lineage>
</organism>
<gene>
    <name evidence="9" type="primary">RN121</name>
    <name evidence="9" type="ORF">NBO_508g0023</name>
</gene>
<dbReference type="OrthoDB" id="8062037at2759"/>
<evidence type="ECO:0000313" key="9">
    <source>
        <dbReference type="EMBL" id="EOB12172.1"/>
    </source>
</evidence>
<dbReference type="GO" id="GO:0036503">
    <property type="term" value="P:ERAD pathway"/>
    <property type="evidence" value="ECO:0007669"/>
    <property type="project" value="TreeGrafter"/>
</dbReference>
<dbReference type="InterPro" id="IPR040176">
    <property type="entry name" value="RNF121/RNF175"/>
</dbReference>
<keyword evidence="6" id="KW-0862">Zinc</keyword>
<keyword evidence="6" id="KW-0863">Zinc-finger</keyword>
<dbReference type="Pfam" id="PF13639">
    <property type="entry name" value="zf-RING_2"/>
    <property type="match status" value="1"/>
</dbReference>
<proteinExistence type="predicted"/>
<name>R0KPQ9_NOSB1</name>
<dbReference type="PANTHER" id="PTHR13407:SF0">
    <property type="entry name" value="FI05221P"/>
    <property type="match status" value="1"/>
</dbReference>
<dbReference type="GO" id="GO:0061630">
    <property type="term" value="F:ubiquitin protein ligase activity"/>
    <property type="evidence" value="ECO:0007669"/>
    <property type="project" value="TreeGrafter"/>
</dbReference>
<dbReference type="GO" id="GO:0005789">
    <property type="term" value="C:endoplasmic reticulum membrane"/>
    <property type="evidence" value="ECO:0007669"/>
    <property type="project" value="TreeGrafter"/>
</dbReference>
<evidence type="ECO:0000256" key="1">
    <source>
        <dbReference type="ARBA" id="ARBA00004141"/>
    </source>
</evidence>
<keyword evidence="3" id="KW-0479">Metal-binding</keyword>
<evidence type="ECO:0000256" key="5">
    <source>
        <dbReference type="ARBA" id="ARBA00023136"/>
    </source>
</evidence>
<dbReference type="SUPFAM" id="SSF57850">
    <property type="entry name" value="RING/U-box"/>
    <property type="match status" value="1"/>
</dbReference>
<dbReference type="GO" id="GO:0000139">
    <property type="term" value="C:Golgi membrane"/>
    <property type="evidence" value="ECO:0007669"/>
    <property type="project" value="TreeGrafter"/>
</dbReference>
<dbReference type="HOGENOM" id="CLU_055016_0_0_1"/>
<dbReference type="AlphaFoldDB" id="R0KPQ9"/>
<dbReference type="VEuPathDB" id="MicrosporidiaDB:NBO_508g0023"/>
<feature type="transmembrane region" description="Helical" evidence="7">
    <location>
        <begin position="319"/>
        <end position="337"/>
    </location>
</feature>
<dbReference type="EMBL" id="KB909416">
    <property type="protein sequence ID" value="EOB12172.1"/>
    <property type="molecule type" value="Genomic_DNA"/>
</dbReference>
<dbReference type="InterPro" id="IPR013083">
    <property type="entry name" value="Znf_RING/FYVE/PHD"/>
</dbReference>
<dbReference type="OMA" id="PYWERTH"/>
<dbReference type="SMART" id="SM00184">
    <property type="entry name" value="RING"/>
    <property type="match status" value="1"/>
</dbReference>
<feature type="transmembrane region" description="Helical" evidence="7">
    <location>
        <begin position="79"/>
        <end position="100"/>
    </location>
</feature>